<evidence type="ECO:0000256" key="2">
    <source>
        <dbReference type="ARBA" id="ARBA00022801"/>
    </source>
</evidence>
<dbReference type="KEGG" id="vg:24170910"/>
<dbReference type="InterPro" id="IPR017853">
    <property type="entry name" value="GH"/>
</dbReference>
<dbReference type="Gene3D" id="3.10.50.10">
    <property type="match status" value="1"/>
</dbReference>
<feature type="compositionally biased region" description="Polar residues" evidence="6">
    <location>
        <begin position="621"/>
        <end position="632"/>
    </location>
</feature>
<evidence type="ECO:0000259" key="7">
    <source>
        <dbReference type="PROSITE" id="PS51910"/>
    </source>
</evidence>
<feature type="compositionally biased region" description="Basic and acidic residues" evidence="6">
    <location>
        <begin position="170"/>
        <end position="184"/>
    </location>
</feature>
<reference evidence="8 9" key="1">
    <citation type="journal article" date="2015" name="Genome Announc.">
        <title>Genome Sequence of an Alphabaculovirus Isolated from the Oak Looper, Lambdina fiscellaria, Contains a Putative 2-Kilobase-Pair Transposable Element Encoding a Transposase and a FLYWCH Domain-Containing Protein.</title>
        <authorList>
            <person name="Rohrmann G.F."/>
            <person name="Erlandson M.A."/>
            <person name="Theilmann D.A."/>
        </authorList>
    </citation>
    <scope>NUCLEOTIDE SEQUENCE [LARGE SCALE GENOMIC DNA]</scope>
    <source>
        <strain evidence="8">GR15</strain>
    </source>
</reference>
<evidence type="ECO:0000313" key="8">
    <source>
        <dbReference type="EMBL" id="AKC91706.1"/>
    </source>
</evidence>
<keyword evidence="9" id="KW-1185">Reference proteome</keyword>
<evidence type="ECO:0000256" key="6">
    <source>
        <dbReference type="SAM" id="MobiDB-lite"/>
    </source>
</evidence>
<dbReference type="Proteomes" id="UP000201190">
    <property type="component" value="Segment"/>
</dbReference>
<dbReference type="RefSeq" id="YP_009133289.1">
    <property type="nucleotide sequence ID" value="NC_026922.1"/>
</dbReference>
<feature type="compositionally biased region" description="Acidic residues" evidence="6">
    <location>
        <begin position="156"/>
        <end position="166"/>
    </location>
</feature>
<evidence type="ECO:0000256" key="4">
    <source>
        <dbReference type="ARBA" id="ARBA00023295"/>
    </source>
</evidence>
<keyword evidence="4 5" id="KW-0326">Glycosidase</keyword>
<organism evidence="8 9">
    <name type="scientific">Lambdina fiscellaria nucleopolyhedrovirus</name>
    <dbReference type="NCBI Taxonomy" id="1642929"/>
    <lineage>
        <taxon>Viruses</taxon>
        <taxon>Viruses incertae sedis</taxon>
        <taxon>Naldaviricetes</taxon>
        <taxon>Lefavirales</taxon>
        <taxon>Baculoviridae</taxon>
        <taxon>Alphabaculovirus</taxon>
        <taxon>Alphabaculovirus lafiscellariae</taxon>
    </lineage>
</organism>
<comment type="similarity">
    <text evidence="1">Belongs to the glycosyl hydrolase 18 family. Chitinase class II subfamily.</text>
</comment>
<feature type="region of interest" description="Disordered" evidence="6">
    <location>
        <begin position="615"/>
        <end position="645"/>
    </location>
</feature>
<evidence type="ECO:0000256" key="1">
    <source>
        <dbReference type="ARBA" id="ARBA00009121"/>
    </source>
</evidence>
<name>A0A0E3Z6S7_9ABAC</name>
<sequence>MSVFELAFFCFSTIVCAGAVQRPGVPVIDWADRNYALVSVDQSAVAYETLVQRRESITLDVSWNVWSGDAGDVAYVFLNDRQVWKGNATVKRAAVVLKAGGLYDMIVRECNSKGCSDSASVAIVVADTDGAHLSPLYYSWRENNKPYEWNINIDGDGNDGDGDDGNNDGNNDRVNLKQNKKDGIDIDGNGNDGDGDDGNDDGNNDRALSATSTLSFVANVVAAYFVEWGVYQRAFAASDVPAPNLSHMLYGFIPICGGDGINDALKTVPGSFEALQKSCAGRENFKVAIHDPWAAVQKPQKGASAWNEPYKGNFGQIMAIKKANPQLRVLPSVGGWTLSDPFYHMHDAEKRATFVESVREFLLTWKFFDGVDIDWEFPGGKGANPNQGDAKRDALTYVSLLKELRSMLDDLQKQTNRSERLLLTSAISAGDDKIAVVDYGHAQTYLDLIFLMSYDFKGAWSNTNLGHQTALYAPAWKPNERYTTDYAVNALLKQNVLPRKIVVGVAMYGRGWIGVTDFPDDDPFGGTARGPAVGTWEDGVVDYRQLVNLPDFEFLYDRVARAAYAFQHSTGTLLSYDSVQTVLDKGRYALKRKLAGLFAWEIDADNGDLLNAMHAGLGHSPKTSQRQVQQENAQRKRAAKINSEL</sequence>
<proteinExistence type="inferred from homology"/>
<dbReference type="InterPro" id="IPR050314">
    <property type="entry name" value="Glycosyl_Hydrlase_18"/>
</dbReference>
<dbReference type="GO" id="GO:0005975">
    <property type="term" value="P:carbohydrate metabolic process"/>
    <property type="evidence" value="ECO:0007669"/>
    <property type="project" value="InterPro"/>
</dbReference>
<keyword evidence="2 5" id="KW-0378">Hydrolase</keyword>
<dbReference type="Pfam" id="PF00704">
    <property type="entry name" value="Glyco_hydro_18"/>
    <property type="match status" value="1"/>
</dbReference>
<dbReference type="InterPro" id="IPR001223">
    <property type="entry name" value="Glyco_hydro18_cat"/>
</dbReference>
<dbReference type="InterPro" id="IPR011583">
    <property type="entry name" value="Chitinase_II/V-like_cat"/>
</dbReference>
<dbReference type="SMART" id="SM00636">
    <property type="entry name" value="Glyco_18"/>
    <property type="match status" value="1"/>
</dbReference>
<dbReference type="InterPro" id="IPR013540">
    <property type="entry name" value="ChitinaseA_N"/>
</dbReference>
<dbReference type="SUPFAM" id="SSF81296">
    <property type="entry name" value="E set domains"/>
    <property type="match status" value="1"/>
</dbReference>
<evidence type="ECO:0000256" key="5">
    <source>
        <dbReference type="RuleBase" id="RU000489"/>
    </source>
</evidence>
<dbReference type="EMBL" id="KP752043">
    <property type="protein sequence ID" value="AKC91706.1"/>
    <property type="molecule type" value="Genomic_DNA"/>
</dbReference>
<accession>A0A0E3Z6S7</accession>
<dbReference type="InterPro" id="IPR014756">
    <property type="entry name" value="Ig_E-set"/>
</dbReference>
<dbReference type="GO" id="GO:0008061">
    <property type="term" value="F:chitin binding"/>
    <property type="evidence" value="ECO:0007669"/>
    <property type="project" value="InterPro"/>
</dbReference>
<dbReference type="SUPFAM" id="SSF51445">
    <property type="entry name" value="(Trans)glycosidases"/>
    <property type="match status" value="1"/>
</dbReference>
<dbReference type="CDD" id="cd06548">
    <property type="entry name" value="GH18_chitinase"/>
    <property type="match status" value="1"/>
</dbReference>
<dbReference type="InterPro" id="IPR013783">
    <property type="entry name" value="Ig-like_fold"/>
</dbReference>
<dbReference type="PANTHER" id="PTHR11177:SF317">
    <property type="entry name" value="CHITINASE 12-RELATED"/>
    <property type="match status" value="1"/>
</dbReference>
<dbReference type="Gene3D" id="3.20.20.80">
    <property type="entry name" value="Glycosidases"/>
    <property type="match status" value="1"/>
</dbReference>
<dbReference type="PROSITE" id="PS01095">
    <property type="entry name" value="GH18_1"/>
    <property type="match status" value="1"/>
</dbReference>
<protein>
    <submittedName>
        <fullName evidence="8">Chitinase</fullName>
    </submittedName>
</protein>
<dbReference type="Pfam" id="PF08329">
    <property type="entry name" value="ChitinaseA_N"/>
    <property type="match status" value="1"/>
</dbReference>
<dbReference type="GO" id="GO:0004568">
    <property type="term" value="F:chitinase activity"/>
    <property type="evidence" value="ECO:0007669"/>
    <property type="project" value="InterPro"/>
</dbReference>
<keyword evidence="3" id="KW-0119">Carbohydrate metabolism</keyword>
<dbReference type="Gene3D" id="2.60.40.10">
    <property type="entry name" value="Immunoglobulins"/>
    <property type="match status" value="1"/>
</dbReference>
<dbReference type="CDD" id="cd02848">
    <property type="entry name" value="E_set_Chitinase_N"/>
    <property type="match status" value="1"/>
</dbReference>
<dbReference type="PROSITE" id="PS51910">
    <property type="entry name" value="GH18_2"/>
    <property type="match status" value="1"/>
</dbReference>
<dbReference type="PANTHER" id="PTHR11177">
    <property type="entry name" value="CHITINASE"/>
    <property type="match status" value="1"/>
</dbReference>
<dbReference type="GeneID" id="24170910"/>
<dbReference type="InterPro" id="IPR001579">
    <property type="entry name" value="Glyco_hydro_18_chit_AS"/>
</dbReference>
<dbReference type="SUPFAM" id="SSF54556">
    <property type="entry name" value="Chitinase insertion domain"/>
    <property type="match status" value="1"/>
</dbReference>
<evidence type="ECO:0000313" key="9">
    <source>
        <dbReference type="Proteomes" id="UP000201190"/>
    </source>
</evidence>
<dbReference type="GO" id="GO:0006032">
    <property type="term" value="P:chitin catabolic process"/>
    <property type="evidence" value="ECO:0007669"/>
    <property type="project" value="UniProtKB-KW"/>
</dbReference>
<feature type="domain" description="GH18" evidence="7">
    <location>
        <begin position="219"/>
        <end position="620"/>
    </location>
</feature>
<keyword evidence="3" id="KW-0624">Polysaccharide degradation</keyword>
<keyword evidence="3" id="KW-0146">Chitin degradation</keyword>
<feature type="region of interest" description="Disordered" evidence="6">
    <location>
        <begin position="151"/>
        <end position="204"/>
    </location>
</feature>
<dbReference type="OrthoDB" id="2555at10239"/>
<evidence type="ECO:0000256" key="3">
    <source>
        <dbReference type="ARBA" id="ARBA00023024"/>
    </source>
</evidence>
<feature type="compositionally biased region" description="Acidic residues" evidence="6">
    <location>
        <begin position="193"/>
        <end position="202"/>
    </location>
</feature>
<dbReference type="InterPro" id="IPR029070">
    <property type="entry name" value="Chitinase_insertion_sf"/>
</dbReference>